<evidence type="ECO:0000256" key="1">
    <source>
        <dbReference type="SAM" id="Phobius"/>
    </source>
</evidence>
<reference evidence="2" key="1">
    <citation type="submission" date="2020-03" db="EMBL/GenBank/DDBJ databases">
        <title>The deep terrestrial virosphere.</title>
        <authorList>
            <person name="Holmfeldt K."/>
            <person name="Nilsson E."/>
            <person name="Simone D."/>
            <person name="Lopez-Fernandez M."/>
            <person name="Wu X."/>
            <person name="de Brujin I."/>
            <person name="Lundin D."/>
            <person name="Andersson A."/>
            <person name="Bertilsson S."/>
            <person name="Dopson M."/>
        </authorList>
    </citation>
    <scope>NUCLEOTIDE SEQUENCE</scope>
    <source>
        <strain evidence="2">MM415B04142</strain>
    </source>
</reference>
<organism evidence="2">
    <name type="scientific">viral metagenome</name>
    <dbReference type="NCBI Taxonomy" id="1070528"/>
    <lineage>
        <taxon>unclassified sequences</taxon>
        <taxon>metagenomes</taxon>
        <taxon>organismal metagenomes</taxon>
    </lineage>
</organism>
<proteinExistence type="predicted"/>
<accession>A0A6M3LH76</accession>
<feature type="transmembrane region" description="Helical" evidence="1">
    <location>
        <begin position="49"/>
        <end position="70"/>
    </location>
</feature>
<sequence>MYLSATLNPGALDNKMNPYQSPLKECTDVQVDNEPDHDIMEKVPSVTEWFIASLGFCFVYTTLVIMMVIFSNV</sequence>
<dbReference type="AlphaFoldDB" id="A0A6M3LH76"/>
<name>A0A6M3LH76_9ZZZZ</name>
<evidence type="ECO:0000313" key="2">
    <source>
        <dbReference type="EMBL" id="QJA93689.1"/>
    </source>
</evidence>
<keyword evidence="1" id="KW-1133">Transmembrane helix</keyword>
<keyword evidence="1" id="KW-0812">Transmembrane</keyword>
<dbReference type="EMBL" id="MT143169">
    <property type="protein sequence ID" value="QJA93689.1"/>
    <property type="molecule type" value="Genomic_DNA"/>
</dbReference>
<keyword evidence="1" id="KW-0472">Membrane</keyword>
<gene>
    <name evidence="2" type="ORF">MM415B04142_0009</name>
</gene>
<protein>
    <submittedName>
        <fullName evidence="2">Uncharacterized protein</fullName>
    </submittedName>
</protein>